<proteinExistence type="predicted"/>
<organism evidence="3 4">
    <name type="scientific">Micromonospora sonneratiae</name>
    <dbReference type="NCBI Taxonomy" id="1184706"/>
    <lineage>
        <taxon>Bacteria</taxon>
        <taxon>Bacillati</taxon>
        <taxon>Actinomycetota</taxon>
        <taxon>Actinomycetes</taxon>
        <taxon>Micromonosporales</taxon>
        <taxon>Micromonosporaceae</taxon>
        <taxon>Micromonospora</taxon>
    </lineage>
</organism>
<dbReference type="SUPFAM" id="SSF53335">
    <property type="entry name" value="S-adenosyl-L-methionine-dependent methyltransferases"/>
    <property type="match status" value="1"/>
</dbReference>
<dbReference type="EMBL" id="JBHTMP010000075">
    <property type="protein sequence ID" value="MFD1325354.1"/>
    <property type="molecule type" value="Genomic_DNA"/>
</dbReference>
<dbReference type="PANTHER" id="PTHR43861">
    <property type="entry name" value="TRANS-ACONITATE 2-METHYLTRANSFERASE-RELATED"/>
    <property type="match status" value="1"/>
</dbReference>
<dbReference type="GO" id="GO:0008168">
    <property type="term" value="F:methyltransferase activity"/>
    <property type="evidence" value="ECO:0007669"/>
    <property type="project" value="UniProtKB-KW"/>
</dbReference>
<dbReference type="InterPro" id="IPR041698">
    <property type="entry name" value="Methyltransf_25"/>
</dbReference>
<evidence type="ECO:0000313" key="3">
    <source>
        <dbReference type="EMBL" id="MFD1325354.1"/>
    </source>
</evidence>
<evidence type="ECO:0000256" key="1">
    <source>
        <dbReference type="ARBA" id="ARBA00022679"/>
    </source>
</evidence>
<dbReference type="Gene3D" id="3.40.50.150">
    <property type="entry name" value="Vaccinia Virus protein VP39"/>
    <property type="match status" value="1"/>
</dbReference>
<dbReference type="InterPro" id="IPR029063">
    <property type="entry name" value="SAM-dependent_MTases_sf"/>
</dbReference>
<evidence type="ECO:0000259" key="2">
    <source>
        <dbReference type="Pfam" id="PF13649"/>
    </source>
</evidence>
<dbReference type="Proteomes" id="UP001597260">
    <property type="component" value="Unassembled WGS sequence"/>
</dbReference>
<keyword evidence="3" id="KW-0489">Methyltransferase</keyword>
<dbReference type="GO" id="GO:0032259">
    <property type="term" value="P:methylation"/>
    <property type="evidence" value="ECO:0007669"/>
    <property type="project" value="UniProtKB-KW"/>
</dbReference>
<reference evidence="4" key="1">
    <citation type="journal article" date="2019" name="Int. J. Syst. Evol. Microbiol.">
        <title>The Global Catalogue of Microorganisms (GCM) 10K type strain sequencing project: providing services to taxonomists for standard genome sequencing and annotation.</title>
        <authorList>
            <consortium name="The Broad Institute Genomics Platform"/>
            <consortium name="The Broad Institute Genome Sequencing Center for Infectious Disease"/>
            <person name="Wu L."/>
            <person name="Ma J."/>
        </authorList>
    </citation>
    <scope>NUCLEOTIDE SEQUENCE [LARGE SCALE GENOMIC DNA]</scope>
    <source>
        <strain evidence="4">JCM 31037</strain>
    </source>
</reference>
<keyword evidence="4" id="KW-1185">Reference proteome</keyword>
<dbReference type="PANTHER" id="PTHR43861:SF3">
    <property type="entry name" value="PUTATIVE (AFU_ORTHOLOGUE AFUA_2G14390)-RELATED"/>
    <property type="match status" value="1"/>
</dbReference>
<feature type="domain" description="Methyltransferase" evidence="2">
    <location>
        <begin position="39"/>
        <end position="130"/>
    </location>
</feature>
<evidence type="ECO:0000313" key="4">
    <source>
        <dbReference type="Proteomes" id="UP001597260"/>
    </source>
</evidence>
<gene>
    <name evidence="3" type="ORF">ACFQ4H_30145</name>
</gene>
<name>A0ABW3YM14_9ACTN</name>
<dbReference type="Pfam" id="PF13649">
    <property type="entry name" value="Methyltransf_25"/>
    <property type="match status" value="1"/>
</dbReference>
<comment type="caution">
    <text evidence="3">The sequence shown here is derived from an EMBL/GenBank/DDBJ whole genome shotgun (WGS) entry which is preliminary data.</text>
</comment>
<sequence length="199" mass="21076">MDSTEWDARYAASPELVWTGEPNRFVVEELTALPAGTALDLAAGEGRNAIWLAGTGWQVTAVDFSPVAVRRGQQLADERGVSVQWQVADVLDYVPPADAFNVVLVAYLHLPAAELTSVLARAQTGLATGGTLLVVGHDLANLTDGTGGPQDPAVLYTPDRIVTSLDGLHIRRAETARRPVVVDGRTTDALDTVVVATHS</sequence>
<keyword evidence="1" id="KW-0808">Transferase</keyword>
<dbReference type="CDD" id="cd02440">
    <property type="entry name" value="AdoMet_MTases"/>
    <property type="match status" value="1"/>
</dbReference>
<dbReference type="RefSeq" id="WP_377577553.1">
    <property type="nucleotide sequence ID" value="NZ_JBHTMP010000075.1"/>
</dbReference>
<protein>
    <submittedName>
        <fullName evidence="3">Class I SAM-dependent methyltransferase</fullName>
    </submittedName>
</protein>
<accession>A0ABW3YM14</accession>